<sequence>MTNIHQLINEVRTEMIKLANEYGYTSKQALECSQKLDKLLNLLMLQEQSKKESTMSNPAQLEHW</sequence>
<dbReference type="InterPro" id="IPR053028">
    <property type="entry name" value="Spo0E-like_phosphatase"/>
</dbReference>
<dbReference type="EMBL" id="PISD01000069">
    <property type="protein sequence ID" value="PKG26357.1"/>
    <property type="molecule type" value="Genomic_DNA"/>
</dbReference>
<dbReference type="GO" id="GO:0046983">
    <property type="term" value="F:protein dimerization activity"/>
    <property type="evidence" value="ECO:0007669"/>
    <property type="project" value="InterPro"/>
</dbReference>
<dbReference type="InterPro" id="IPR036638">
    <property type="entry name" value="HLH_DNA-bd_sf"/>
</dbReference>
<dbReference type="GO" id="GO:0043937">
    <property type="term" value="P:regulation of sporulation"/>
    <property type="evidence" value="ECO:0007669"/>
    <property type="project" value="InterPro"/>
</dbReference>
<dbReference type="Gene3D" id="4.10.280.10">
    <property type="entry name" value="Helix-loop-helix DNA-binding domain"/>
    <property type="match status" value="1"/>
</dbReference>
<name>A0A2N0ZA33_9BACI</name>
<dbReference type="Proteomes" id="UP000233343">
    <property type="component" value="Unassembled WGS sequence"/>
</dbReference>
<evidence type="ECO:0000313" key="2">
    <source>
        <dbReference type="Proteomes" id="UP000233343"/>
    </source>
</evidence>
<evidence type="ECO:0000313" key="1">
    <source>
        <dbReference type="EMBL" id="PKG26357.1"/>
    </source>
</evidence>
<dbReference type="AlphaFoldDB" id="A0A2N0ZA33"/>
<dbReference type="Pfam" id="PF09388">
    <property type="entry name" value="SpoOE-like"/>
    <property type="match status" value="1"/>
</dbReference>
<accession>A0A2N0ZA33</accession>
<reference evidence="1 2" key="1">
    <citation type="journal article" date="2010" name="Int. J. Syst. Evol. Microbiol.">
        <title>Bacillus horneckiae sp. nov., isolated from a spacecraft-assembly clean room.</title>
        <authorList>
            <person name="Vaishampayan P."/>
            <person name="Probst A."/>
            <person name="Krishnamurthi S."/>
            <person name="Ghosh S."/>
            <person name="Osman S."/>
            <person name="McDowall A."/>
            <person name="Ruckmani A."/>
            <person name="Mayilraj S."/>
            <person name="Venkateswaran K."/>
        </authorList>
    </citation>
    <scope>NUCLEOTIDE SEQUENCE [LARGE SCALE GENOMIC DNA]</scope>
    <source>
        <strain evidence="2">1PO1SC</strain>
    </source>
</reference>
<dbReference type="RefSeq" id="WP_066190349.1">
    <property type="nucleotide sequence ID" value="NZ_CP194732.1"/>
</dbReference>
<dbReference type="PANTHER" id="PTHR41263:SF1">
    <property type="entry name" value="ASPARTYL-PHOSPHATE PHOSPHATASE YISI"/>
    <property type="match status" value="1"/>
</dbReference>
<dbReference type="InterPro" id="IPR037208">
    <property type="entry name" value="Spo0E-like_sf"/>
</dbReference>
<comment type="caution">
    <text evidence="1">The sequence shown here is derived from an EMBL/GenBank/DDBJ whole genome shotgun (WGS) entry which is preliminary data.</text>
</comment>
<keyword evidence="2" id="KW-1185">Reference proteome</keyword>
<organism evidence="1 2">
    <name type="scientific">Cytobacillus horneckiae</name>
    <dbReference type="NCBI Taxonomy" id="549687"/>
    <lineage>
        <taxon>Bacteria</taxon>
        <taxon>Bacillati</taxon>
        <taxon>Bacillota</taxon>
        <taxon>Bacilli</taxon>
        <taxon>Bacillales</taxon>
        <taxon>Bacillaceae</taxon>
        <taxon>Cytobacillus</taxon>
    </lineage>
</organism>
<proteinExistence type="predicted"/>
<dbReference type="SUPFAM" id="SSF140500">
    <property type="entry name" value="BAS1536-like"/>
    <property type="match status" value="1"/>
</dbReference>
<dbReference type="InterPro" id="IPR018540">
    <property type="entry name" value="Spo0E-like"/>
</dbReference>
<gene>
    <name evidence="1" type="ORF">CWS20_24380</name>
</gene>
<protein>
    <submittedName>
        <fullName evidence="1">Aspartyl-phosphate phosphatase Spo0E family protein</fullName>
    </submittedName>
</protein>
<dbReference type="PANTHER" id="PTHR41263">
    <property type="entry name" value="ASPARTYL-PHOSPHATE PHOSPHATASE YISI"/>
    <property type="match status" value="1"/>
</dbReference>